<dbReference type="EMBL" id="CM023474">
    <property type="protein sequence ID" value="KAH7949793.1"/>
    <property type="molecule type" value="Genomic_DNA"/>
</dbReference>
<organism evidence="1 2">
    <name type="scientific">Dermacentor silvarum</name>
    <name type="common">Tick</name>
    <dbReference type="NCBI Taxonomy" id="543639"/>
    <lineage>
        <taxon>Eukaryota</taxon>
        <taxon>Metazoa</taxon>
        <taxon>Ecdysozoa</taxon>
        <taxon>Arthropoda</taxon>
        <taxon>Chelicerata</taxon>
        <taxon>Arachnida</taxon>
        <taxon>Acari</taxon>
        <taxon>Parasitiformes</taxon>
        <taxon>Ixodida</taxon>
        <taxon>Ixodoidea</taxon>
        <taxon>Ixodidae</taxon>
        <taxon>Rhipicephalinae</taxon>
        <taxon>Dermacentor</taxon>
    </lineage>
</organism>
<protein>
    <submittedName>
        <fullName evidence="1">Uncharacterized protein</fullName>
    </submittedName>
</protein>
<proteinExistence type="predicted"/>
<evidence type="ECO:0000313" key="2">
    <source>
        <dbReference type="Proteomes" id="UP000821865"/>
    </source>
</evidence>
<comment type="caution">
    <text evidence="1">The sequence shown here is derived from an EMBL/GenBank/DDBJ whole genome shotgun (WGS) entry which is preliminary data.</text>
</comment>
<accession>A0ACB8CS81</accession>
<name>A0ACB8CS81_DERSI</name>
<evidence type="ECO:0000313" key="1">
    <source>
        <dbReference type="EMBL" id="KAH7949793.1"/>
    </source>
</evidence>
<keyword evidence="2" id="KW-1185">Reference proteome</keyword>
<sequence>MNPQNRRTKHLDESSPSSDEFGSGLEGEGYAETRSARDTDARENARTLLSRSADATRRTPRSVRSTAADTNTGRPLARRRRTPVSRPSDKSPAVTSRRTREPTPQTRDRIAAMSPPDRRYPTRHTSPRRLAEVHRTTPSPGRDGGPGVDLKRSLGRSSIPGTESGVGPSAATARTPSIKSSPRRAPSRTEDSQARPAQSVRFSRIRDKRTPRSKERRVDTRVPSRSAAPTSTKSFIPADQESSDDSSSSSSSSTSELELKKHRRRVQGGGTRSTKLTSRVGIPERHHSNTPNTSRRPILRESAATSGRERKASHSVRNSSEKRYASDDSSSSSGSESSSSSTSISSSSVEHSRDDAVVPTDRVDRTAILKSDQRTTAAQTDETLTSRPESISRASQTNLLKPAKRVVSRPTPSSAPGPKRSQAASRSARPLKTGSQSTSGPATSDASRKVSISASPARTSRGRHQDTAPAASATPSIERVSSAEPSTIVFPAVVDSAEGVASLSTSTTVGRGRFAERASRVLERLLPQEQITAEPNSTTLSGDQREVINEAPGPGLTHATSTTGLDDGSSDTVGAAPKEDHGQGTIGALLVDGVATHSEPPSDLQRENQTETGETTAPQWKSPLADAALLTSDDYGAPDTGLATKAEPATTVATELEPSSSYLGVGVVIPPSMPTEDSTNVQAPPPIVESREVPTVEFRSHSQSEWSVTAEPRQEPPAESPLPAVTRTRLWQPWILCSAAGAMILLPLAFVLVPLITSAAGGAKRHAVSHSSQNETESDGRVVAVRRQARRVRGRRRRPISCNGSASRQLENASALAAVAGAYSAPYKGDADLRPQFRPVFCVFDTEFFHPKRPYTPLQIPAPLCSAVIFYSLSLSRFSPAVDGVGGGFRRPLDAQLFENISASRLEGRLRHRGRPSPLYATFGGRRSDSADFVRMLRNSAWRKAMVEGIVNDTSSSERPNYDVSKGVNLDWNHPGDECDVLRQPQLFHVLVESLGASRVKVMLTVPPLPRYVGPYDLEPVLDSVEHVVVATHKLRPRSSVDCSGARLYAAPSFREIRDAYNAAYRKKFAYSMSAGGDTFVTRTVALGAAAQSAPTPTSGLVLRPNKTSFESVCNVKPVIVNPTDKECVIAIMQIEKSLDATILYYVAAYAGPKQLQERMHRAYDDDMGDAPVAVFDAFLDDFAGLCPGDSPRMSPQLAAIAESTSRELL</sequence>
<reference evidence="1" key="1">
    <citation type="submission" date="2020-05" db="EMBL/GenBank/DDBJ databases">
        <title>Large-scale comparative analyses of tick genomes elucidate their genetic diversity and vector capacities.</title>
        <authorList>
            <person name="Jia N."/>
            <person name="Wang J."/>
            <person name="Shi W."/>
            <person name="Du L."/>
            <person name="Sun Y."/>
            <person name="Zhan W."/>
            <person name="Jiang J."/>
            <person name="Wang Q."/>
            <person name="Zhang B."/>
            <person name="Ji P."/>
            <person name="Sakyi L.B."/>
            <person name="Cui X."/>
            <person name="Yuan T."/>
            <person name="Jiang B."/>
            <person name="Yang W."/>
            <person name="Lam T.T.-Y."/>
            <person name="Chang Q."/>
            <person name="Ding S."/>
            <person name="Wang X."/>
            <person name="Zhu J."/>
            <person name="Ruan X."/>
            <person name="Zhao L."/>
            <person name="Wei J."/>
            <person name="Que T."/>
            <person name="Du C."/>
            <person name="Cheng J."/>
            <person name="Dai P."/>
            <person name="Han X."/>
            <person name="Huang E."/>
            <person name="Gao Y."/>
            <person name="Liu J."/>
            <person name="Shao H."/>
            <person name="Ye R."/>
            <person name="Li L."/>
            <person name="Wei W."/>
            <person name="Wang X."/>
            <person name="Wang C."/>
            <person name="Yang T."/>
            <person name="Huo Q."/>
            <person name="Li W."/>
            <person name="Guo W."/>
            <person name="Chen H."/>
            <person name="Zhou L."/>
            <person name="Ni X."/>
            <person name="Tian J."/>
            <person name="Zhou Y."/>
            <person name="Sheng Y."/>
            <person name="Liu T."/>
            <person name="Pan Y."/>
            <person name="Xia L."/>
            <person name="Li J."/>
            <person name="Zhao F."/>
            <person name="Cao W."/>
        </authorList>
    </citation>
    <scope>NUCLEOTIDE SEQUENCE</scope>
    <source>
        <strain evidence="1">Dsil-2018</strain>
    </source>
</reference>
<dbReference type="Proteomes" id="UP000821865">
    <property type="component" value="Chromosome 5"/>
</dbReference>
<gene>
    <name evidence="1" type="ORF">HPB49_015396</name>
</gene>